<keyword evidence="1" id="KW-0472">Membrane</keyword>
<organism evidence="2 3">
    <name type="scientific">Lentibacillus salinarum</name>
    <dbReference type="NCBI Taxonomy" id="446820"/>
    <lineage>
        <taxon>Bacteria</taxon>
        <taxon>Bacillati</taxon>
        <taxon>Bacillota</taxon>
        <taxon>Bacilli</taxon>
        <taxon>Bacillales</taxon>
        <taxon>Bacillaceae</taxon>
        <taxon>Lentibacillus</taxon>
    </lineage>
</organism>
<comment type="caution">
    <text evidence="2">The sequence shown here is derived from an EMBL/GenBank/DDBJ whole genome shotgun (WGS) entry which is preliminary data.</text>
</comment>
<feature type="transmembrane region" description="Helical" evidence="1">
    <location>
        <begin position="78"/>
        <end position="96"/>
    </location>
</feature>
<dbReference type="Proteomes" id="UP001597178">
    <property type="component" value="Unassembled WGS sequence"/>
</dbReference>
<feature type="transmembrane region" description="Helical" evidence="1">
    <location>
        <begin position="47"/>
        <end position="72"/>
    </location>
</feature>
<reference evidence="3" key="1">
    <citation type="journal article" date="2019" name="Int. J. Syst. Evol. Microbiol.">
        <title>The Global Catalogue of Microorganisms (GCM) 10K type strain sequencing project: providing services to taxonomists for standard genome sequencing and annotation.</title>
        <authorList>
            <consortium name="The Broad Institute Genomics Platform"/>
            <consortium name="The Broad Institute Genome Sequencing Center for Infectious Disease"/>
            <person name="Wu L."/>
            <person name="Ma J."/>
        </authorList>
    </citation>
    <scope>NUCLEOTIDE SEQUENCE [LARGE SCALE GENOMIC DNA]</scope>
    <source>
        <strain evidence="3">CCUG 54822</strain>
    </source>
</reference>
<dbReference type="RefSeq" id="WP_382399162.1">
    <property type="nucleotide sequence ID" value="NZ_JBHTNH010000015.1"/>
</dbReference>
<protein>
    <submittedName>
        <fullName evidence="2">Uncharacterized protein</fullName>
    </submittedName>
</protein>
<evidence type="ECO:0000256" key="1">
    <source>
        <dbReference type="SAM" id="Phobius"/>
    </source>
</evidence>
<feature type="transmembrane region" description="Helical" evidence="1">
    <location>
        <begin position="18"/>
        <end position="40"/>
    </location>
</feature>
<sequence>MLGEEVAALLPAKIDGTYFWVLAGITILYILVHPLITWIIATKSVKLLSYVMTSFLLLIFLLGGVVLTSIFQLPLVEVTLHSLAVFGGCLVIVHAIQHMFRNKKKRV</sequence>
<keyword evidence="3" id="KW-1185">Reference proteome</keyword>
<dbReference type="EMBL" id="JBHTNH010000015">
    <property type="protein sequence ID" value="MFD1361516.1"/>
    <property type="molecule type" value="Genomic_DNA"/>
</dbReference>
<evidence type="ECO:0000313" key="2">
    <source>
        <dbReference type="EMBL" id="MFD1361516.1"/>
    </source>
</evidence>
<name>A0ABW3ZSZ5_9BACI</name>
<evidence type="ECO:0000313" key="3">
    <source>
        <dbReference type="Proteomes" id="UP001597178"/>
    </source>
</evidence>
<proteinExistence type="predicted"/>
<gene>
    <name evidence="2" type="ORF">ACFQ4A_07590</name>
</gene>
<keyword evidence="1" id="KW-0812">Transmembrane</keyword>
<keyword evidence="1" id="KW-1133">Transmembrane helix</keyword>
<accession>A0ABW3ZSZ5</accession>